<comment type="caution">
    <text evidence="1">The sequence shown here is derived from an EMBL/GenBank/DDBJ whole genome shotgun (WGS) entry which is preliminary data.</text>
</comment>
<gene>
    <name evidence="1" type="ORF">FRX31_012978</name>
</gene>
<reference evidence="1 2" key="1">
    <citation type="submission" date="2020-06" db="EMBL/GenBank/DDBJ databases">
        <title>Transcriptomic and genomic resources for Thalictrum thalictroides and T. hernandezii: Facilitating candidate gene discovery in an emerging model plant lineage.</title>
        <authorList>
            <person name="Arias T."/>
            <person name="Riano-Pachon D.M."/>
            <person name="Di Stilio V.S."/>
        </authorList>
    </citation>
    <scope>NUCLEOTIDE SEQUENCE [LARGE SCALE GENOMIC DNA]</scope>
    <source>
        <strain evidence="2">cv. WT478/WT964</strain>
        <tissue evidence="1">Leaves</tissue>
    </source>
</reference>
<proteinExistence type="predicted"/>
<dbReference type="InterPro" id="IPR008930">
    <property type="entry name" value="Terpenoid_cyclase/PrenylTrfase"/>
</dbReference>
<dbReference type="EMBL" id="JABWDY010014699">
    <property type="protein sequence ID" value="KAF5197435.1"/>
    <property type="molecule type" value="Genomic_DNA"/>
</dbReference>
<evidence type="ECO:0000313" key="1">
    <source>
        <dbReference type="EMBL" id="KAF5197435.1"/>
    </source>
</evidence>
<dbReference type="OrthoDB" id="2343925at2759"/>
<evidence type="ECO:0000313" key="2">
    <source>
        <dbReference type="Proteomes" id="UP000554482"/>
    </source>
</evidence>
<protein>
    <submittedName>
        <fullName evidence="1">Uncharacterized protein</fullName>
    </submittedName>
</protein>
<organism evidence="1 2">
    <name type="scientific">Thalictrum thalictroides</name>
    <name type="common">Rue-anemone</name>
    <name type="synonym">Anemone thalictroides</name>
    <dbReference type="NCBI Taxonomy" id="46969"/>
    <lineage>
        <taxon>Eukaryota</taxon>
        <taxon>Viridiplantae</taxon>
        <taxon>Streptophyta</taxon>
        <taxon>Embryophyta</taxon>
        <taxon>Tracheophyta</taxon>
        <taxon>Spermatophyta</taxon>
        <taxon>Magnoliopsida</taxon>
        <taxon>Ranunculales</taxon>
        <taxon>Ranunculaceae</taxon>
        <taxon>Thalictroideae</taxon>
        <taxon>Thalictrum</taxon>
    </lineage>
</organism>
<accession>A0A7J6WLY1</accession>
<dbReference type="Gene3D" id="1.50.10.130">
    <property type="entry name" value="Terpene synthase, N-terminal domain"/>
    <property type="match status" value="1"/>
</dbReference>
<keyword evidence="2" id="KW-1185">Reference proteome</keyword>
<dbReference type="InterPro" id="IPR036965">
    <property type="entry name" value="Terpene_synth_N_sf"/>
</dbReference>
<dbReference type="Proteomes" id="UP000554482">
    <property type="component" value="Unassembled WGS sequence"/>
</dbReference>
<dbReference type="SUPFAM" id="SSF48239">
    <property type="entry name" value="Terpenoid cyclases/Protein prenyltransferases"/>
    <property type="match status" value="1"/>
</dbReference>
<name>A0A7J6WLY1_THATH</name>
<dbReference type="GO" id="GO:0010333">
    <property type="term" value="F:terpene synthase activity"/>
    <property type="evidence" value="ECO:0007669"/>
    <property type="project" value="InterPro"/>
</dbReference>
<dbReference type="AlphaFoldDB" id="A0A7J6WLY1"/>
<sequence length="100" mass="11325">MGGVDALADFNEEKHFFESSAGDQNVKYIYSVLELYKASEIMTYPDDLVLETLNSWTSRFLKQGLENGAIPDQKFKKTGGECPQISLCGERCSSRQQEKY</sequence>